<dbReference type="OrthoDB" id="9775789at2"/>
<evidence type="ECO:0000256" key="5">
    <source>
        <dbReference type="SAM" id="Phobius"/>
    </source>
</evidence>
<feature type="transmembrane region" description="Helical" evidence="5">
    <location>
        <begin position="68"/>
        <end position="88"/>
    </location>
</feature>
<evidence type="ECO:0000313" key="7">
    <source>
        <dbReference type="EMBL" id="APF18637.1"/>
    </source>
</evidence>
<feature type="transmembrane region" description="Helical" evidence="5">
    <location>
        <begin position="157"/>
        <end position="176"/>
    </location>
</feature>
<dbReference type="EMBL" id="CM001402">
    <property type="protein sequence ID" value="EHO42625.1"/>
    <property type="molecule type" value="Genomic_DNA"/>
</dbReference>
<keyword evidence="4 5" id="KW-0472">Membrane</keyword>
<dbReference type="Gene3D" id="1.20.144.10">
    <property type="entry name" value="Phosphatidic acid phosphatase type 2/haloperoxidase"/>
    <property type="match status" value="1"/>
</dbReference>
<feature type="transmembrane region" description="Helical" evidence="5">
    <location>
        <begin position="17"/>
        <end position="33"/>
    </location>
</feature>
<dbReference type="GO" id="GO:0016020">
    <property type="term" value="C:membrane"/>
    <property type="evidence" value="ECO:0007669"/>
    <property type="project" value="UniProtKB-SubCell"/>
</dbReference>
<sequence length="301" mass="35605">MEALTYYEGKLRVADKATIIYQLFILTVIFFNYPRIPNGFWLILIHLAIIAFLLWLPNLGGGKILNWIRLWNLVPIILFNFSELHFIVHNVRPQDMDTLLIQIDKNLFGVHPTIWLEKFHHPILTEYLQLVYTSFYFLPLILAVLLYRKNRMEEFDYFAFIIVYGFYLSYLGYFMVPAIGPRFTLDHLQSFPLHGLWLSDHLQHLLNRLENIQRDVFPSGHTKITVLTMYFAARYHRKYFYVLLIIGPSLIFSTVYLRYHYVIDVIAGFAFAAFVIVTAPAFYRLLSWLQFVPLRSSEECG</sequence>
<evidence type="ECO:0000313" key="9">
    <source>
        <dbReference type="Proteomes" id="UP000004671"/>
    </source>
</evidence>
<keyword evidence="3 5" id="KW-1133">Transmembrane helix</keyword>
<dbReference type="InterPro" id="IPR036938">
    <property type="entry name" value="PAP2/HPO_sf"/>
</dbReference>
<dbReference type="HOGENOM" id="CLU_073542_0_0_0"/>
<dbReference type="EMBL" id="CP018099">
    <property type="protein sequence ID" value="APF18637.1"/>
    <property type="molecule type" value="Genomic_DNA"/>
</dbReference>
<dbReference type="eggNOG" id="COG0671">
    <property type="taxonomic scope" value="Bacteria"/>
</dbReference>
<evidence type="ECO:0000313" key="10">
    <source>
        <dbReference type="Proteomes" id="UP000183868"/>
    </source>
</evidence>
<dbReference type="PANTHER" id="PTHR31310">
    <property type="match status" value="1"/>
</dbReference>
<name>H1XT58_CALAY</name>
<protein>
    <submittedName>
        <fullName evidence="7">PAP2 superfamily protein</fullName>
    </submittedName>
    <submittedName>
        <fullName evidence="8">Phosphoesterase PA-phosphatase related protein</fullName>
    </submittedName>
</protein>
<keyword evidence="2 5" id="KW-0812">Transmembrane</keyword>
<evidence type="ECO:0000256" key="4">
    <source>
        <dbReference type="ARBA" id="ARBA00023136"/>
    </source>
</evidence>
<accession>H1XT58</accession>
<feature type="transmembrane region" description="Helical" evidence="5">
    <location>
        <begin position="265"/>
        <end position="286"/>
    </location>
</feature>
<feature type="transmembrane region" description="Helical" evidence="5">
    <location>
        <begin position="240"/>
        <end position="259"/>
    </location>
</feature>
<evidence type="ECO:0000256" key="3">
    <source>
        <dbReference type="ARBA" id="ARBA00022989"/>
    </source>
</evidence>
<reference evidence="8 9" key="1">
    <citation type="submission" date="2011-09" db="EMBL/GenBank/DDBJ databases">
        <title>The permanent draft genome of Caldithrix abyssi DSM 13497.</title>
        <authorList>
            <consortium name="US DOE Joint Genome Institute (JGI-PGF)"/>
            <person name="Lucas S."/>
            <person name="Han J."/>
            <person name="Lapidus A."/>
            <person name="Bruce D."/>
            <person name="Goodwin L."/>
            <person name="Pitluck S."/>
            <person name="Peters L."/>
            <person name="Kyrpides N."/>
            <person name="Mavromatis K."/>
            <person name="Ivanova N."/>
            <person name="Mikhailova N."/>
            <person name="Chertkov O."/>
            <person name="Detter J.C."/>
            <person name="Tapia R."/>
            <person name="Han C."/>
            <person name="Land M."/>
            <person name="Hauser L."/>
            <person name="Markowitz V."/>
            <person name="Cheng J.-F."/>
            <person name="Hugenholtz P."/>
            <person name="Woyke T."/>
            <person name="Wu D."/>
            <person name="Spring S."/>
            <person name="Brambilla E."/>
            <person name="Klenk H.-P."/>
            <person name="Eisen J.A."/>
        </authorList>
    </citation>
    <scope>NUCLEOTIDE SEQUENCE [LARGE SCALE GENOMIC DNA]</scope>
    <source>
        <strain evidence="8 9">DSM 13497</strain>
    </source>
</reference>
<dbReference type="InterPro" id="IPR000326">
    <property type="entry name" value="PAP2/HPO"/>
</dbReference>
<dbReference type="InParanoid" id="H1XT58"/>
<keyword evidence="9" id="KW-1185">Reference proteome</keyword>
<dbReference type="STRING" id="880073.Cabys_1888"/>
<evidence type="ECO:0000259" key="6">
    <source>
        <dbReference type="SMART" id="SM00014"/>
    </source>
</evidence>
<feature type="domain" description="Phosphatidic acid phosphatase type 2/haloperoxidase" evidence="6">
    <location>
        <begin position="161"/>
        <end position="280"/>
    </location>
</feature>
<dbReference type="Pfam" id="PF14378">
    <property type="entry name" value="PAP2_3"/>
    <property type="match status" value="1"/>
</dbReference>
<dbReference type="SUPFAM" id="SSF48317">
    <property type="entry name" value="Acid phosphatase/Vanadium-dependent haloperoxidase"/>
    <property type="match status" value="1"/>
</dbReference>
<dbReference type="InterPro" id="IPR026841">
    <property type="entry name" value="Aur1/Ipt1"/>
</dbReference>
<dbReference type="RefSeq" id="WP_006929981.1">
    <property type="nucleotide sequence ID" value="NZ_CM001402.1"/>
</dbReference>
<dbReference type="SMART" id="SM00014">
    <property type="entry name" value="acidPPc"/>
    <property type="match status" value="1"/>
</dbReference>
<feature type="transmembrane region" description="Helical" evidence="5">
    <location>
        <begin position="39"/>
        <end position="56"/>
    </location>
</feature>
<dbReference type="PANTHER" id="PTHR31310:SF7">
    <property type="entry name" value="PA-PHOSPHATASE RELATED-FAMILY PROTEIN DDB_G0268928"/>
    <property type="match status" value="1"/>
</dbReference>
<evidence type="ECO:0000313" key="8">
    <source>
        <dbReference type="EMBL" id="EHO42625.1"/>
    </source>
</evidence>
<dbReference type="PaxDb" id="880073-Calab_3019"/>
<evidence type="ECO:0000256" key="1">
    <source>
        <dbReference type="ARBA" id="ARBA00004141"/>
    </source>
</evidence>
<dbReference type="AlphaFoldDB" id="H1XT58"/>
<dbReference type="InterPro" id="IPR052185">
    <property type="entry name" value="IPC_Synthase-Related"/>
</dbReference>
<reference evidence="7 10" key="2">
    <citation type="submission" date="2016-11" db="EMBL/GenBank/DDBJ databases">
        <title>Genomic analysis of Caldithrix abyssi and proposal of a novel bacterial phylum Caldithrichaeota.</title>
        <authorList>
            <person name="Kublanov I."/>
            <person name="Sigalova O."/>
            <person name="Gavrilov S."/>
            <person name="Lebedinsky A."/>
            <person name="Ivanova N."/>
            <person name="Daum C."/>
            <person name="Reddy T."/>
            <person name="Klenk H.P."/>
            <person name="Goker M."/>
            <person name="Reva O."/>
            <person name="Miroshnichenko M."/>
            <person name="Kyprides N."/>
            <person name="Woyke T."/>
            <person name="Gelfand M."/>
        </authorList>
    </citation>
    <scope>NUCLEOTIDE SEQUENCE [LARGE SCALE GENOMIC DNA]</scope>
    <source>
        <strain evidence="7 10">LF13</strain>
    </source>
</reference>
<organism evidence="8 9">
    <name type="scientific">Caldithrix abyssi DSM 13497</name>
    <dbReference type="NCBI Taxonomy" id="880073"/>
    <lineage>
        <taxon>Bacteria</taxon>
        <taxon>Pseudomonadati</taxon>
        <taxon>Calditrichota</taxon>
        <taxon>Calditrichia</taxon>
        <taxon>Calditrichales</taxon>
        <taxon>Calditrichaceae</taxon>
        <taxon>Caldithrix</taxon>
    </lineage>
</organism>
<evidence type="ECO:0000256" key="2">
    <source>
        <dbReference type="ARBA" id="ARBA00022692"/>
    </source>
</evidence>
<feature type="transmembrane region" description="Helical" evidence="5">
    <location>
        <begin position="127"/>
        <end position="145"/>
    </location>
</feature>
<dbReference type="Proteomes" id="UP000004671">
    <property type="component" value="Chromosome"/>
</dbReference>
<proteinExistence type="predicted"/>
<comment type="subcellular location">
    <subcellularLocation>
        <location evidence="1">Membrane</location>
        <topology evidence="1">Multi-pass membrane protein</topology>
    </subcellularLocation>
</comment>
<gene>
    <name evidence="7" type="ORF">Cabys_1888</name>
    <name evidence="8" type="ORF">Calab_3019</name>
</gene>
<dbReference type="KEGG" id="caby:Cabys_1888"/>
<dbReference type="Proteomes" id="UP000183868">
    <property type="component" value="Chromosome"/>
</dbReference>